<feature type="domain" description="Metallo-beta-lactamase" evidence="2">
    <location>
        <begin position="16"/>
        <end position="246"/>
    </location>
</feature>
<dbReference type="SMART" id="SM00849">
    <property type="entry name" value="Lactamase_B"/>
    <property type="match status" value="1"/>
</dbReference>
<dbReference type="GO" id="GO:0016787">
    <property type="term" value="F:hydrolase activity"/>
    <property type="evidence" value="ECO:0007669"/>
    <property type="project" value="UniProtKB-KW"/>
</dbReference>
<dbReference type="Gene3D" id="3.60.15.10">
    <property type="entry name" value="Ribonuclease Z/Hydroxyacylglutathione hydrolase-like"/>
    <property type="match status" value="1"/>
</dbReference>
<dbReference type="CDD" id="cd16295">
    <property type="entry name" value="TTHA0252-CPSF-like_MBL-fold"/>
    <property type="match status" value="1"/>
</dbReference>
<evidence type="ECO:0000313" key="4">
    <source>
        <dbReference type="EMBL" id="AQP47959.1"/>
    </source>
</evidence>
<dbReference type="InterPro" id="IPR022712">
    <property type="entry name" value="Beta_Casp"/>
</dbReference>
<dbReference type="InterPro" id="IPR050698">
    <property type="entry name" value="MBL"/>
</dbReference>
<gene>
    <name evidence="4" type="ORF">BW730_11115</name>
</gene>
<evidence type="ECO:0000256" key="1">
    <source>
        <dbReference type="ARBA" id="ARBA00022801"/>
    </source>
</evidence>
<name>A0A1Q2CPC8_9ACTN</name>
<dbReference type="SMART" id="SM01027">
    <property type="entry name" value="Beta-Casp"/>
    <property type="match status" value="1"/>
</dbReference>
<evidence type="ECO:0000259" key="2">
    <source>
        <dbReference type="SMART" id="SM00849"/>
    </source>
</evidence>
<dbReference type="GO" id="GO:0004521">
    <property type="term" value="F:RNA endonuclease activity"/>
    <property type="evidence" value="ECO:0007669"/>
    <property type="project" value="TreeGrafter"/>
</dbReference>
<dbReference type="KEGG" id="tes:BW730_11115"/>
<dbReference type="Proteomes" id="UP000188145">
    <property type="component" value="Chromosome"/>
</dbReference>
<dbReference type="PANTHER" id="PTHR11203:SF37">
    <property type="entry name" value="INTEGRATOR COMPLEX SUBUNIT 11"/>
    <property type="match status" value="1"/>
</dbReference>
<reference evidence="5" key="1">
    <citation type="submission" date="2017-02" db="EMBL/GenBank/DDBJ databases">
        <title>Tessaracoccus aquaemaris sp. nov., isolated from the intestine of a Korean rockfish, Sebastes schlegelii, in a marine aquaculture pond.</title>
        <authorList>
            <person name="Tak E.J."/>
            <person name="Bae J.-W."/>
        </authorList>
    </citation>
    <scope>NUCLEOTIDE SEQUENCE [LARGE SCALE GENOMIC DNA]</scope>
    <source>
        <strain evidence="5">NSG39</strain>
    </source>
</reference>
<evidence type="ECO:0000313" key="5">
    <source>
        <dbReference type="Proteomes" id="UP000188145"/>
    </source>
</evidence>
<dbReference type="STRING" id="1332264.BW730_11115"/>
<keyword evidence="1 4" id="KW-0378">Hydrolase</keyword>
<feature type="domain" description="Beta-Casp" evidence="3">
    <location>
        <begin position="251"/>
        <end position="370"/>
    </location>
</feature>
<dbReference type="Pfam" id="PF00753">
    <property type="entry name" value="Lactamase_B"/>
    <property type="match status" value="1"/>
</dbReference>
<proteinExistence type="predicted"/>
<dbReference type="Pfam" id="PF07521">
    <property type="entry name" value="RMMBL"/>
    <property type="match status" value="1"/>
</dbReference>
<dbReference type="RefSeq" id="WP_077686287.1">
    <property type="nucleotide sequence ID" value="NZ_CP019606.1"/>
</dbReference>
<dbReference type="InterPro" id="IPR036866">
    <property type="entry name" value="RibonucZ/Hydroxyglut_hydro"/>
</dbReference>
<accession>A0A1Q2CPC8</accession>
<dbReference type="OrthoDB" id="2971563at2"/>
<dbReference type="Gene3D" id="3.40.50.10890">
    <property type="match status" value="1"/>
</dbReference>
<keyword evidence="5" id="KW-1185">Reference proteome</keyword>
<dbReference type="Pfam" id="PF10996">
    <property type="entry name" value="Beta-Casp"/>
    <property type="match status" value="1"/>
</dbReference>
<dbReference type="SUPFAM" id="SSF56281">
    <property type="entry name" value="Metallo-hydrolase/oxidoreductase"/>
    <property type="match status" value="1"/>
</dbReference>
<dbReference type="InterPro" id="IPR001279">
    <property type="entry name" value="Metallo-B-lactamas"/>
</dbReference>
<dbReference type="EMBL" id="CP019606">
    <property type="protein sequence ID" value="AQP47959.1"/>
    <property type="molecule type" value="Genomic_DNA"/>
</dbReference>
<dbReference type="PANTHER" id="PTHR11203">
    <property type="entry name" value="CLEAVAGE AND POLYADENYLATION SPECIFICITY FACTOR FAMILY MEMBER"/>
    <property type="match status" value="1"/>
</dbReference>
<organism evidence="4 5">
    <name type="scientific">Tessaracoccus aquimaris</name>
    <dbReference type="NCBI Taxonomy" id="1332264"/>
    <lineage>
        <taxon>Bacteria</taxon>
        <taxon>Bacillati</taxon>
        <taxon>Actinomycetota</taxon>
        <taxon>Actinomycetes</taxon>
        <taxon>Propionibacteriales</taxon>
        <taxon>Propionibacteriaceae</taxon>
        <taxon>Tessaracoccus</taxon>
    </lineage>
</organism>
<sequence>MTDPTLTFLGAVGTVTGSKYLLSVDGKQILVDSGMFQGEKKWRLKNREEFPIDPATIDAILLTHAHADHSSYLPALVKHGFRGPIYATGASIRLAEIVLRDSGKLQEQAAEDASRGGWSKHEQPEPLYDTSDVEATLPLFRAVEWETNIDVEGVAWARWVRTAHILGSACIHVEVGPRSVLFSGDLGRHDHPILRDRATPPGADIVLCESTYGDREHPEPEEAHADLAEAIRQTIARGGQVVIPAFAIDRTETVLHALVRMRREDRIPDVPVVVDGPMSLAALDVYRDEPDELDHDITVADFTDLNLIETREARDSRKLNRRRDPMIIISSSGMLEGGRVLYHLERLLPDPRNTVILTGYQAEGTRGRALEDGARNVKINGRYVPVKAQIVRDREFSVHGDRSDLLDWLGELVPKPEVVFVVHGEPKVAASFAHDIEETIGCAAVVPRFGEVVSLAAPTVFDDET</sequence>
<dbReference type="InterPro" id="IPR011108">
    <property type="entry name" value="RMMBL"/>
</dbReference>
<dbReference type="AlphaFoldDB" id="A0A1Q2CPC8"/>
<evidence type="ECO:0000259" key="3">
    <source>
        <dbReference type="SMART" id="SM01027"/>
    </source>
</evidence>
<protein>
    <submittedName>
        <fullName evidence="4">MBL fold metallo-hydrolase</fullName>
    </submittedName>
</protein>